<evidence type="ECO:0000313" key="1">
    <source>
        <dbReference type="EMBL" id="KAK6495592.1"/>
    </source>
</evidence>
<keyword evidence="2" id="KW-1185">Reference proteome</keyword>
<organism evidence="1 2">
    <name type="scientific">Arthrobotrys musiformis</name>
    <dbReference type="NCBI Taxonomy" id="47236"/>
    <lineage>
        <taxon>Eukaryota</taxon>
        <taxon>Fungi</taxon>
        <taxon>Dikarya</taxon>
        <taxon>Ascomycota</taxon>
        <taxon>Pezizomycotina</taxon>
        <taxon>Orbiliomycetes</taxon>
        <taxon>Orbiliales</taxon>
        <taxon>Orbiliaceae</taxon>
        <taxon>Arthrobotrys</taxon>
    </lineage>
</organism>
<dbReference type="AlphaFoldDB" id="A0AAV9VTP8"/>
<evidence type="ECO:0000313" key="2">
    <source>
        <dbReference type="Proteomes" id="UP001370758"/>
    </source>
</evidence>
<proteinExistence type="predicted"/>
<sequence>MVSASNAGIISDGNGSKCWFHSKEDLIEQTTVLEEKKDDFDKVVSFIKEGLGTMEQMGLSHEMQNHLEKLSASAKRYIHLLAIAAPFLMCDCDGSRNKSIARLYFDERRELAKVANNAYLTFLCRFKEKCDILDQPTNCNVLESDLCGGDDEIETFRVCMNWFGDLVRDITGIAPPKGYPK</sequence>
<accession>A0AAV9VTP8</accession>
<dbReference type="EMBL" id="JAVHJL010000012">
    <property type="protein sequence ID" value="KAK6495592.1"/>
    <property type="molecule type" value="Genomic_DNA"/>
</dbReference>
<dbReference type="Proteomes" id="UP001370758">
    <property type="component" value="Unassembled WGS sequence"/>
</dbReference>
<reference evidence="1 2" key="1">
    <citation type="submission" date="2023-08" db="EMBL/GenBank/DDBJ databases">
        <authorList>
            <person name="Palmer J.M."/>
        </authorList>
    </citation>
    <scope>NUCLEOTIDE SEQUENCE [LARGE SCALE GENOMIC DNA]</scope>
    <source>
        <strain evidence="1 2">TWF481</strain>
    </source>
</reference>
<gene>
    <name evidence="1" type="ORF">TWF481_002640</name>
</gene>
<protein>
    <submittedName>
        <fullName evidence="1">Uncharacterized protein</fullName>
    </submittedName>
</protein>
<comment type="caution">
    <text evidence="1">The sequence shown here is derived from an EMBL/GenBank/DDBJ whole genome shotgun (WGS) entry which is preliminary data.</text>
</comment>
<name>A0AAV9VTP8_9PEZI</name>